<accession>A0A235EM54</accession>
<evidence type="ECO:0008006" key="4">
    <source>
        <dbReference type="Google" id="ProtNLM"/>
    </source>
</evidence>
<dbReference type="EMBL" id="NOIG01000007">
    <property type="protein sequence ID" value="OYD50090.1"/>
    <property type="molecule type" value="Genomic_DNA"/>
</dbReference>
<evidence type="ECO:0000313" key="2">
    <source>
        <dbReference type="EMBL" id="OYD50090.1"/>
    </source>
</evidence>
<evidence type="ECO:0000313" key="3">
    <source>
        <dbReference type="Proteomes" id="UP000215441"/>
    </source>
</evidence>
<feature type="transmembrane region" description="Helical" evidence="1">
    <location>
        <begin position="238"/>
        <end position="260"/>
    </location>
</feature>
<gene>
    <name evidence="2" type="ORF">CBY09_11035</name>
</gene>
<feature type="transmembrane region" description="Helical" evidence="1">
    <location>
        <begin position="287"/>
        <end position="309"/>
    </location>
</feature>
<protein>
    <recommendedName>
        <fullName evidence="4">DUF2868 domain-containing protein</fullName>
    </recommendedName>
</protein>
<dbReference type="RefSeq" id="WP_094289465.1">
    <property type="nucleotide sequence ID" value="NZ_NOIG01000007.1"/>
</dbReference>
<evidence type="ECO:0000256" key="1">
    <source>
        <dbReference type="SAM" id="Phobius"/>
    </source>
</evidence>
<sequence length="531" mass="56544">MRVTEPQLRTLLLAQAIEQTDARHTLVSAVELQDATRSAMAAARARGLPRVGVAEVMLERATTIADHASGRDSTVAALHPQKPGTGGLGPWVARGLPLAALLLGLATDRISNAHRVDLLSPPLLTVLAWNLAVYLLIAWRAMRPPQAHGAWLRQALRPLHHPFGRAEQGRGLAARIAADFHQRWWAHAADLLQQRAARVLHLCAAAWGAGIALSLLLRGLVVRYQFGWESTFLDATQVHAIVSVLFAPLTLLLGLAPFTLQEIAATQNFAGESSAAGMGGAAGSRWVGMYVGLLLLAVVLPRLALAAWARWRELRWQGHIDPQGPAFDTLRASLPGDLVIGLHGPQAQAQVLLGSSLQTPEGDHLRFTDHTGQPVDAVLAWTADPLPPAWQAAPHVALRWEDFGASWVLEPTLFNRLSPALPAQHHALARLRAAWVERNELRFGQALQALAQHLRACAALTRLPPDAAAAQYADQVRALDATLRALHGEPAAPAMPSAQLAPPLPAPRRIDGTALALGTSAGAAAGAAAGA</sequence>
<name>A0A235EM54_9BURK</name>
<comment type="caution">
    <text evidence="2">The sequence shown here is derived from an EMBL/GenBank/DDBJ whole genome shotgun (WGS) entry which is preliminary data.</text>
</comment>
<dbReference type="Pfam" id="PF11067">
    <property type="entry name" value="DUF2868"/>
    <property type="match status" value="1"/>
</dbReference>
<dbReference type="Proteomes" id="UP000215441">
    <property type="component" value="Unassembled WGS sequence"/>
</dbReference>
<dbReference type="AlphaFoldDB" id="A0A235EM54"/>
<feature type="transmembrane region" description="Helical" evidence="1">
    <location>
        <begin position="199"/>
        <end position="217"/>
    </location>
</feature>
<dbReference type="InterPro" id="IPR021296">
    <property type="entry name" value="DUF2868"/>
</dbReference>
<keyword evidence="1" id="KW-1133">Transmembrane helix</keyword>
<dbReference type="OrthoDB" id="4998316at2"/>
<keyword evidence="1" id="KW-0472">Membrane</keyword>
<keyword evidence="3" id="KW-1185">Reference proteome</keyword>
<reference evidence="2 3" key="1">
    <citation type="submission" date="2017-07" db="EMBL/GenBank/DDBJ databases">
        <title>Acidovorax KNDSW TSA 6 genome sequence and assembly.</title>
        <authorList>
            <person name="Mayilraj S."/>
        </authorList>
    </citation>
    <scope>NUCLEOTIDE SEQUENCE [LARGE SCALE GENOMIC DNA]</scope>
    <source>
        <strain evidence="2 3">KNDSW-TSA6</strain>
    </source>
</reference>
<keyword evidence="1" id="KW-0812">Transmembrane</keyword>
<organism evidence="2 3">
    <name type="scientific">Acidovorax kalamii</name>
    <dbReference type="NCBI Taxonomy" id="2004485"/>
    <lineage>
        <taxon>Bacteria</taxon>
        <taxon>Pseudomonadati</taxon>
        <taxon>Pseudomonadota</taxon>
        <taxon>Betaproteobacteria</taxon>
        <taxon>Burkholderiales</taxon>
        <taxon>Comamonadaceae</taxon>
        <taxon>Acidovorax</taxon>
    </lineage>
</organism>
<proteinExistence type="predicted"/>
<feature type="non-terminal residue" evidence="2">
    <location>
        <position position="531"/>
    </location>
</feature>